<feature type="region of interest" description="Disordered" evidence="1">
    <location>
        <begin position="432"/>
        <end position="452"/>
    </location>
</feature>
<comment type="caution">
    <text evidence="2">The sequence shown here is derived from an EMBL/GenBank/DDBJ whole genome shotgun (WGS) entry which is preliminary data.</text>
</comment>
<proteinExistence type="predicted"/>
<keyword evidence="3" id="KW-1185">Reference proteome</keyword>
<feature type="region of interest" description="Disordered" evidence="1">
    <location>
        <begin position="121"/>
        <end position="143"/>
    </location>
</feature>
<feature type="compositionally biased region" description="Low complexity" evidence="1">
    <location>
        <begin position="435"/>
        <end position="450"/>
    </location>
</feature>
<dbReference type="EMBL" id="ML994285">
    <property type="protein sequence ID" value="KAF2197049.1"/>
    <property type="molecule type" value="Genomic_DNA"/>
</dbReference>
<gene>
    <name evidence="2" type="ORF">GQ43DRAFT_497107</name>
</gene>
<sequence>MAPPKHTRHRPLNIIYLDAPTFALLFSLSQATERGRVRFNIFYRSLHPSNRSFLMQEREAEIAKPNRPTWFSQLSWESGEKMFRELLQSREGTLLMEELISENREYDRDDEDDYRIMVDQNASHKEAGDADTQDAESAMKSLSQVPEAIQTNTQDPSAPKRKLSAEYSTALLLKRQKIHNGIDVPQAQKLLYKWEALGSKIENEKDEQLACPECFEQFFKELKQTSHARDSSLTMIETEFKESFSERVGSLSNRTQSADVEVSDQAFAPFVSPEEITTKSGPAEQNSSPAPYHAQNAIMVDKVTVVKSHNNVSAAVAQPTTEETTVGGPQKDGAVAYTQPTTEEVISATPLSDAPDVEAQDNSSAGNPIDLETHDDVMAAWFTGSSPLSSPASSPRISPLVNASAIQGLTPALQPKNTTNLENPDGAMAAWFTGSSPLSSPETSPRLSSSVNASILPDSTHVLHQSTVLRLPFRTERGKCRFKEVVENLERPGKKSEKPTKKPTKNPVNGRPKNPAEERAEKTATNPAEKSAEKLVKKPVKATKTQRLRGNKRLEEALSDGNTEAQDLTPSKQASFSKNFALPHPDQAQFGLPYENFSTSNIWALLVTAKIFSIRQTLSGKRYTITLAGSQSIAQDFLAKWPTCASFTRAPAKQIDHILRPLDPATGYKKFKRNKLYLKVHHSGVLVPENSGAKNLNLTYELKDFSYKFQNTIWSDGKTPAAADVDKLLALAKSLDKDGDSYITDVFRIFAVDRLSRPSKCPKSQPDDPEWAKVLPQDQTLRAYLEWMSVKEGDIWDPLTGRFEEVG</sequence>
<name>A0A9P4MLG5_9PLEO</name>
<evidence type="ECO:0000313" key="3">
    <source>
        <dbReference type="Proteomes" id="UP000799536"/>
    </source>
</evidence>
<reference evidence="2" key="1">
    <citation type="journal article" date="2020" name="Stud. Mycol.">
        <title>101 Dothideomycetes genomes: a test case for predicting lifestyles and emergence of pathogens.</title>
        <authorList>
            <person name="Haridas S."/>
            <person name="Albert R."/>
            <person name="Binder M."/>
            <person name="Bloem J."/>
            <person name="Labutti K."/>
            <person name="Salamov A."/>
            <person name="Andreopoulos B."/>
            <person name="Baker S."/>
            <person name="Barry K."/>
            <person name="Bills G."/>
            <person name="Bluhm B."/>
            <person name="Cannon C."/>
            <person name="Castanera R."/>
            <person name="Culley D."/>
            <person name="Daum C."/>
            <person name="Ezra D."/>
            <person name="Gonzalez J."/>
            <person name="Henrissat B."/>
            <person name="Kuo A."/>
            <person name="Liang C."/>
            <person name="Lipzen A."/>
            <person name="Lutzoni F."/>
            <person name="Magnuson J."/>
            <person name="Mondo S."/>
            <person name="Nolan M."/>
            <person name="Ohm R."/>
            <person name="Pangilinan J."/>
            <person name="Park H.-J."/>
            <person name="Ramirez L."/>
            <person name="Alfaro M."/>
            <person name="Sun H."/>
            <person name="Tritt A."/>
            <person name="Yoshinaga Y."/>
            <person name="Zwiers L.-H."/>
            <person name="Turgeon B."/>
            <person name="Goodwin S."/>
            <person name="Spatafora J."/>
            <person name="Crous P."/>
            <person name="Grigoriev I."/>
        </authorList>
    </citation>
    <scope>NUCLEOTIDE SEQUENCE</scope>
    <source>
        <strain evidence="2">ATCC 74209</strain>
    </source>
</reference>
<evidence type="ECO:0000313" key="2">
    <source>
        <dbReference type="EMBL" id="KAF2197049.1"/>
    </source>
</evidence>
<dbReference type="OrthoDB" id="10265068at2759"/>
<dbReference type="AlphaFoldDB" id="A0A9P4MLG5"/>
<dbReference type="Proteomes" id="UP000799536">
    <property type="component" value="Unassembled WGS sequence"/>
</dbReference>
<accession>A0A9P4MLG5</accession>
<feature type="compositionally biased region" description="Polar residues" evidence="1">
    <location>
        <begin position="560"/>
        <end position="572"/>
    </location>
</feature>
<feature type="compositionally biased region" description="Basic and acidic residues" evidence="1">
    <location>
        <begin position="485"/>
        <end position="500"/>
    </location>
</feature>
<evidence type="ECO:0000256" key="1">
    <source>
        <dbReference type="SAM" id="MobiDB-lite"/>
    </source>
</evidence>
<dbReference type="Gene3D" id="1.10.340.30">
    <property type="entry name" value="Hypothetical protein, domain 2"/>
    <property type="match status" value="1"/>
</dbReference>
<organism evidence="2 3">
    <name type="scientific">Delitschia confertaspora ATCC 74209</name>
    <dbReference type="NCBI Taxonomy" id="1513339"/>
    <lineage>
        <taxon>Eukaryota</taxon>
        <taxon>Fungi</taxon>
        <taxon>Dikarya</taxon>
        <taxon>Ascomycota</taxon>
        <taxon>Pezizomycotina</taxon>
        <taxon>Dothideomycetes</taxon>
        <taxon>Pleosporomycetidae</taxon>
        <taxon>Pleosporales</taxon>
        <taxon>Delitschiaceae</taxon>
        <taxon>Delitschia</taxon>
    </lineage>
</organism>
<feature type="region of interest" description="Disordered" evidence="1">
    <location>
        <begin position="485"/>
        <end position="572"/>
    </location>
</feature>
<protein>
    <submittedName>
        <fullName evidence="2">Uncharacterized protein</fullName>
    </submittedName>
</protein>
<feature type="compositionally biased region" description="Basic residues" evidence="1">
    <location>
        <begin position="537"/>
        <end position="551"/>
    </location>
</feature>